<feature type="domain" description="ABC transporter" evidence="4">
    <location>
        <begin position="2"/>
        <end position="195"/>
    </location>
</feature>
<dbReference type="EMBL" id="VUNE01000002">
    <property type="protein sequence ID" value="MST62162.1"/>
    <property type="molecule type" value="Genomic_DNA"/>
</dbReference>
<keyword evidence="6" id="KW-1185">Reference proteome</keyword>
<evidence type="ECO:0000313" key="5">
    <source>
        <dbReference type="EMBL" id="MST62162.1"/>
    </source>
</evidence>
<dbReference type="InterPro" id="IPR003593">
    <property type="entry name" value="AAA+_ATPase"/>
</dbReference>
<dbReference type="InterPro" id="IPR027417">
    <property type="entry name" value="P-loop_NTPase"/>
</dbReference>
<proteinExistence type="predicted"/>
<dbReference type="Gene3D" id="3.40.50.300">
    <property type="entry name" value="P-loop containing nucleotide triphosphate hydrolases"/>
    <property type="match status" value="1"/>
</dbReference>
<dbReference type="RefSeq" id="WP_154537565.1">
    <property type="nucleotide sequence ID" value="NZ_VUNE01000002.1"/>
</dbReference>
<dbReference type="Pfam" id="PF00005">
    <property type="entry name" value="ABC_tran"/>
    <property type="match status" value="1"/>
</dbReference>
<sequence length="195" mass="22254">MIIFKDISKSYGNRTVLKNFNIEIREGQTTFVLGKSGSGKTTFSKIVLGLEKIDTGEISGLDGKKISVVFQEDRLMENMTIGSNFKMTVDSHINSKQIIEKMEKIGLFQSLETKISELSGGMKRRISILRAFLIEFDLIVMDEPFRGLDDETKEIVMNFVIQNIKRKTAIIITHNKDEVEYFAEKTKELQICNMV</sequence>
<accession>A0A6N7XCV5</accession>
<name>A0A6N7XCV5_9FIRM</name>
<evidence type="ECO:0000256" key="2">
    <source>
        <dbReference type="ARBA" id="ARBA00022741"/>
    </source>
</evidence>
<dbReference type="PANTHER" id="PTHR42788:SF13">
    <property type="entry name" value="ALIPHATIC SULFONATES IMPORT ATP-BINDING PROTEIN SSUB"/>
    <property type="match status" value="1"/>
</dbReference>
<dbReference type="PROSITE" id="PS50893">
    <property type="entry name" value="ABC_TRANSPORTER_2"/>
    <property type="match status" value="1"/>
</dbReference>
<evidence type="ECO:0000256" key="3">
    <source>
        <dbReference type="ARBA" id="ARBA00022840"/>
    </source>
</evidence>
<keyword evidence="2" id="KW-0547">Nucleotide-binding</keyword>
<evidence type="ECO:0000259" key="4">
    <source>
        <dbReference type="PROSITE" id="PS50893"/>
    </source>
</evidence>
<dbReference type="InterPro" id="IPR003439">
    <property type="entry name" value="ABC_transporter-like_ATP-bd"/>
</dbReference>
<dbReference type="InterPro" id="IPR017871">
    <property type="entry name" value="ABC_transporter-like_CS"/>
</dbReference>
<dbReference type="SUPFAM" id="SSF52540">
    <property type="entry name" value="P-loop containing nucleoside triphosphate hydrolases"/>
    <property type="match status" value="1"/>
</dbReference>
<comment type="caution">
    <text evidence="5">The sequence shown here is derived from an EMBL/GenBank/DDBJ whole genome shotgun (WGS) entry which is preliminary data.</text>
</comment>
<protein>
    <submittedName>
        <fullName evidence="5">ABC transporter ATP-binding protein</fullName>
    </submittedName>
</protein>
<dbReference type="PROSITE" id="PS00211">
    <property type="entry name" value="ABC_TRANSPORTER_1"/>
    <property type="match status" value="1"/>
</dbReference>
<dbReference type="GO" id="GO:0005524">
    <property type="term" value="F:ATP binding"/>
    <property type="evidence" value="ECO:0007669"/>
    <property type="project" value="UniProtKB-KW"/>
</dbReference>
<evidence type="ECO:0000256" key="1">
    <source>
        <dbReference type="ARBA" id="ARBA00022448"/>
    </source>
</evidence>
<keyword evidence="3 5" id="KW-0067">ATP-binding</keyword>
<gene>
    <name evidence="5" type="ORF">FYJ71_04125</name>
</gene>
<dbReference type="PANTHER" id="PTHR42788">
    <property type="entry name" value="TAURINE IMPORT ATP-BINDING PROTEIN-RELATED"/>
    <property type="match status" value="1"/>
</dbReference>
<dbReference type="GO" id="GO:0016887">
    <property type="term" value="F:ATP hydrolysis activity"/>
    <property type="evidence" value="ECO:0007669"/>
    <property type="project" value="InterPro"/>
</dbReference>
<dbReference type="Proteomes" id="UP000440713">
    <property type="component" value="Unassembled WGS sequence"/>
</dbReference>
<dbReference type="InterPro" id="IPR050166">
    <property type="entry name" value="ABC_transporter_ATP-bind"/>
</dbReference>
<evidence type="ECO:0000313" key="6">
    <source>
        <dbReference type="Proteomes" id="UP000440713"/>
    </source>
</evidence>
<dbReference type="SMART" id="SM00382">
    <property type="entry name" value="AAA"/>
    <property type="match status" value="1"/>
</dbReference>
<reference evidence="5 6" key="1">
    <citation type="submission" date="2019-08" db="EMBL/GenBank/DDBJ databases">
        <title>In-depth cultivation of the pig gut microbiome towards novel bacterial diversity and tailored functional studies.</title>
        <authorList>
            <person name="Wylensek D."/>
            <person name="Hitch T.C.A."/>
            <person name="Clavel T."/>
        </authorList>
    </citation>
    <scope>NUCLEOTIDE SEQUENCE [LARGE SCALE GENOMIC DNA]</scope>
    <source>
        <strain evidence="5 6">WCA-SAB-591-4A-A</strain>
    </source>
</reference>
<organism evidence="5 6">
    <name type="scientific">Peptostreptococcus porci</name>
    <dbReference type="NCBI Taxonomy" id="2652282"/>
    <lineage>
        <taxon>Bacteria</taxon>
        <taxon>Bacillati</taxon>
        <taxon>Bacillota</taxon>
        <taxon>Clostridia</taxon>
        <taxon>Peptostreptococcales</taxon>
        <taxon>Peptostreptococcaceae</taxon>
        <taxon>Peptostreptococcus</taxon>
    </lineage>
</organism>
<dbReference type="AlphaFoldDB" id="A0A6N7XCV5"/>
<keyword evidence="1" id="KW-0813">Transport</keyword>